<dbReference type="RefSeq" id="WP_202236136.1">
    <property type="nucleotide sequence ID" value="NZ_AP018365.1"/>
</dbReference>
<evidence type="ECO:0000313" key="2">
    <source>
        <dbReference type="EMBL" id="BBB00068.1"/>
    </source>
</evidence>
<reference evidence="2 3" key="3">
    <citation type="journal article" date="2011" name="Nat. Chem. Biol.">
        <title>Reveromycin A biosynthesis uses RevG and RevJ for stereospecific spiroacetal formation.</title>
        <authorList>
            <person name="Takahashi S."/>
            <person name="Toyoda A."/>
            <person name="Sekiyama Y."/>
            <person name="Takagi H."/>
            <person name="Nogawa T."/>
            <person name="Uramoto M."/>
            <person name="Suzuki R."/>
            <person name="Koshino H."/>
            <person name="Kumano T."/>
            <person name="Panthee S."/>
            <person name="Dairi T."/>
            <person name="Ishikawa J."/>
            <person name="Ikeda H."/>
            <person name="Sakaki Y."/>
            <person name="Osada H."/>
        </authorList>
    </citation>
    <scope>NUCLEOTIDE SEQUENCE [LARGE SCALE GENOMIC DNA]</scope>
    <source>
        <strain evidence="2 3">SN-593</strain>
    </source>
</reference>
<dbReference type="EMBL" id="AP018365">
    <property type="protein sequence ID" value="BBB00068.1"/>
    <property type="molecule type" value="Genomic_DNA"/>
</dbReference>
<gene>
    <name evidence="2" type="ORF">RVR_6959</name>
</gene>
<proteinExistence type="predicted"/>
<accession>A0A7U3UWB5</accession>
<dbReference type="InterPro" id="IPR048936">
    <property type="entry name" value="MvdD-like_ATPgrasp"/>
</dbReference>
<reference evidence="2 3" key="2">
    <citation type="journal article" date="2011" name="J. Antibiot.">
        <title>Furaquinocins I and J: novel polyketide isoprenoid hybrid compounds from Streptomyces reveromyceticus SN-593.</title>
        <authorList>
            <person name="Panthee S."/>
            <person name="Takahashi S."/>
            <person name="Takagi H."/>
            <person name="Nogawa T."/>
            <person name="Oowada E."/>
            <person name="Uramoto M."/>
            <person name="Osada H."/>
        </authorList>
    </citation>
    <scope>NUCLEOTIDE SEQUENCE [LARGE SCALE GENOMIC DNA]</scope>
    <source>
        <strain evidence="2 3">SN-593</strain>
    </source>
</reference>
<dbReference type="Proteomes" id="UP000595703">
    <property type="component" value="Chromosome"/>
</dbReference>
<dbReference type="GO" id="GO:0009432">
    <property type="term" value="P:SOS response"/>
    <property type="evidence" value="ECO:0007669"/>
    <property type="project" value="TreeGrafter"/>
</dbReference>
<dbReference type="KEGG" id="arev:RVR_6959"/>
<dbReference type="PANTHER" id="PTHR21621:SF0">
    <property type="entry name" value="BETA-CITRYLGLUTAMATE SYNTHASE B-RELATED"/>
    <property type="match status" value="1"/>
</dbReference>
<protein>
    <recommendedName>
        <fullName evidence="1">MvdD-like pre-ATP grasp domain-containing protein</fullName>
    </recommendedName>
</protein>
<dbReference type="GO" id="GO:0018169">
    <property type="term" value="F:ribosomal S6-glutamic acid ligase activity"/>
    <property type="evidence" value="ECO:0007669"/>
    <property type="project" value="TreeGrafter"/>
</dbReference>
<dbReference type="Gene3D" id="3.30.470.20">
    <property type="entry name" value="ATP-grasp fold, B domain"/>
    <property type="match status" value="1"/>
</dbReference>
<dbReference type="GO" id="GO:0005737">
    <property type="term" value="C:cytoplasm"/>
    <property type="evidence" value="ECO:0007669"/>
    <property type="project" value="TreeGrafter"/>
</dbReference>
<dbReference type="AlphaFoldDB" id="A0A7U3UWB5"/>
<name>A0A7U3UWB5_9ACTN</name>
<reference evidence="2 3" key="4">
    <citation type="journal article" date="2020" name="Sci. Rep.">
        <title>beta-carboline chemical signals induce reveromycin production through a LuxR family regulator in Streptomyces sp. SN-593.</title>
        <authorList>
            <person name="Panthee S."/>
            <person name="Kito N."/>
            <person name="Hayashi T."/>
            <person name="Shimizu T."/>
            <person name="Ishikawa J."/>
            <person name="Hamamoto H."/>
            <person name="Osada H."/>
            <person name="Takahashi S."/>
        </authorList>
    </citation>
    <scope>NUCLEOTIDE SEQUENCE [LARGE SCALE GENOMIC DNA]</scope>
    <source>
        <strain evidence="2 3">SN-593</strain>
    </source>
</reference>
<feature type="domain" description="MvdD-like pre-ATP grasp" evidence="1">
    <location>
        <begin position="4"/>
        <end position="120"/>
    </location>
</feature>
<dbReference type="Pfam" id="PF21068">
    <property type="entry name" value="ATPgraspMvdD"/>
    <property type="match status" value="1"/>
</dbReference>
<dbReference type="SUPFAM" id="SSF56059">
    <property type="entry name" value="Glutathione synthetase ATP-binding domain-like"/>
    <property type="match status" value="1"/>
</dbReference>
<organism evidence="2 3">
    <name type="scientific">Actinacidiphila reveromycinica</name>
    <dbReference type="NCBI Taxonomy" id="659352"/>
    <lineage>
        <taxon>Bacteria</taxon>
        <taxon>Bacillati</taxon>
        <taxon>Actinomycetota</taxon>
        <taxon>Actinomycetes</taxon>
        <taxon>Kitasatosporales</taxon>
        <taxon>Streptomycetaceae</taxon>
        <taxon>Actinacidiphila</taxon>
    </lineage>
</organism>
<dbReference type="PANTHER" id="PTHR21621">
    <property type="entry name" value="RIBOSOMAL PROTEIN S6 MODIFICATION PROTEIN"/>
    <property type="match status" value="1"/>
</dbReference>
<evidence type="ECO:0000259" key="1">
    <source>
        <dbReference type="Pfam" id="PF21068"/>
    </source>
</evidence>
<keyword evidence="3" id="KW-1185">Reference proteome</keyword>
<reference evidence="2 3" key="1">
    <citation type="journal article" date="2010" name="J. Bacteriol.">
        <title>Biochemical characterization of a novel indole prenyltransferase from Streptomyces sp. SN-593.</title>
        <authorList>
            <person name="Takahashi S."/>
            <person name="Takagi H."/>
            <person name="Toyoda A."/>
            <person name="Uramoto M."/>
            <person name="Nogawa T."/>
            <person name="Ueki M."/>
            <person name="Sakaki Y."/>
            <person name="Osada H."/>
        </authorList>
    </citation>
    <scope>NUCLEOTIDE SEQUENCE [LARGE SCALE GENOMIC DNA]</scope>
    <source>
        <strain evidence="2 3">SN-593</strain>
    </source>
</reference>
<dbReference type="NCBIfam" id="TIGR04187">
    <property type="entry name" value="GRASP_SAV_5884"/>
    <property type="match status" value="1"/>
</dbReference>
<evidence type="ECO:0000313" key="3">
    <source>
        <dbReference type="Proteomes" id="UP000595703"/>
    </source>
</evidence>
<sequence length="328" mass="34912">MASTVLVVTALEDVTADWVIAALNEREVPVARVDPADIGPGLTFGARICAGTPAWTGRLVTGSREVELGEVAAVYYRRPTPYAIRYEQLPAQQRDFAAAEARHGLGGILNHLRGARYVNHPGAVTAADFKPAQLQLAAQLGLTIPPTMVTNDAEQAGKFAADHCPVIYKSFRGLPRDEDGHTGAIWAQRVDPGTFDVSLAVTAHLFQAEIPKTGDVRVTVVGERVFAQQIAAPDGALDWRRGDWDALLHAPIAVPAAVEASLHSYLTAFGLVFGCFDFALTGDGAAAENWVFIECNPNGQWGWLPDAGDITTAFADILSTSTEGGGAR</sequence>
<dbReference type="InterPro" id="IPR026449">
    <property type="entry name" value="GRASP_SAV_5884"/>
</dbReference>